<dbReference type="EMBL" id="ROVY01000005">
    <property type="protein sequence ID" value="MHI20938.1"/>
    <property type="molecule type" value="Genomic_DNA"/>
</dbReference>
<comment type="caution">
    <text evidence="1">The sequence shown here is derived from an EMBL/GenBank/DDBJ whole genome shotgun (WGS) entry which is preliminary data.</text>
</comment>
<dbReference type="AlphaFoldDB" id="A0A344SQT5"/>
<name>A0A344SQT5_SALER</name>
<reference evidence="1" key="1">
    <citation type="submission" date="2018-11" db="EMBL/GenBank/DDBJ databases">
        <authorList>
            <consortium name="PulseNet: The National Subtyping Network for Foodborne Disease Surveillance"/>
            <person name="Tarr C.L."/>
            <person name="Trees E."/>
            <person name="Katz L.S."/>
            <person name="Carleton-Romer H.A."/>
            <person name="Stroika S."/>
            <person name="Kucerova Z."/>
            <person name="Roache K.F."/>
            <person name="Sabol A.L."/>
            <person name="Besser J."/>
            <person name="Gerner-Smidt P."/>
        </authorList>
    </citation>
    <scope>NUCLEOTIDE SEQUENCE [LARGE SCALE GENOMIC DNA]</scope>
    <source>
        <strain evidence="1">PNUSAS059688</strain>
    </source>
</reference>
<gene>
    <name evidence="1" type="ORF">EEM47_03350</name>
</gene>
<protein>
    <submittedName>
        <fullName evidence="1">Uncharacterized protein</fullName>
    </submittedName>
</protein>
<organism evidence="1">
    <name type="scientific">Salmonella enterica</name>
    <name type="common">Salmonella choleraesuis</name>
    <dbReference type="NCBI Taxonomy" id="28901"/>
    <lineage>
        <taxon>Bacteria</taxon>
        <taxon>Pseudomonadati</taxon>
        <taxon>Pseudomonadota</taxon>
        <taxon>Gammaproteobacteria</taxon>
        <taxon>Enterobacterales</taxon>
        <taxon>Enterobacteriaceae</taxon>
        <taxon>Salmonella</taxon>
    </lineage>
</organism>
<accession>A0A344SQT5</accession>
<proteinExistence type="predicted"/>
<sequence>MLLLIYGAFKHLQYRSDIQLSPLCRTDKTKNNPPLSLPMRLLAERCFTNENPYRPLRRQSALQRHLIFINLDSNLSHAL</sequence>
<dbReference type="Proteomes" id="UP000885364">
    <property type="component" value="Unassembled WGS sequence"/>
</dbReference>
<evidence type="ECO:0000313" key="1">
    <source>
        <dbReference type="EMBL" id="MHI20938.1"/>
    </source>
</evidence>